<dbReference type="EMBL" id="PNCL01000093">
    <property type="protein sequence ID" value="TMP55811.1"/>
    <property type="molecule type" value="Genomic_DNA"/>
</dbReference>
<dbReference type="InterPro" id="IPR036412">
    <property type="entry name" value="HAD-like_sf"/>
</dbReference>
<comment type="caution">
    <text evidence="2">The sequence shown here is derived from an EMBL/GenBank/DDBJ whole genome shotgun (WGS) entry which is preliminary data.</text>
</comment>
<dbReference type="InterPro" id="IPR023214">
    <property type="entry name" value="HAD_sf"/>
</dbReference>
<evidence type="ECO:0000313" key="3">
    <source>
        <dbReference type="Proteomes" id="UP000305730"/>
    </source>
</evidence>
<protein>
    <submittedName>
        <fullName evidence="2">Uncharacterized protein</fullName>
    </submittedName>
</protein>
<sequence length="81" mass="8587">MTAIFNYSESFTSEKLGVATAQCLVFKDSDSGIQSALAAGCKVISVNNQTSFVHSNFVGGVTDFTELEINVSEKGMIMGIV</sequence>
<gene>
    <name evidence="2" type="ORF">CWB96_16215</name>
    <name evidence="1" type="ORF">CWB97_06350</name>
</gene>
<evidence type="ECO:0000313" key="1">
    <source>
        <dbReference type="EMBL" id="TMP44658.1"/>
    </source>
</evidence>
<evidence type="ECO:0000313" key="2">
    <source>
        <dbReference type="EMBL" id="TMP55811.1"/>
    </source>
</evidence>
<evidence type="ECO:0000313" key="4">
    <source>
        <dbReference type="Proteomes" id="UP000307706"/>
    </source>
</evidence>
<reference evidence="2 4" key="1">
    <citation type="submission" date="2017-12" db="EMBL/GenBank/DDBJ databases">
        <authorList>
            <person name="Paulsen S."/>
            <person name="Gram L.K."/>
        </authorList>
    </citation>
    <scope>NUCLEOTIDE SEQUENCE [LARGE SCALE GENOMIC DNA]</scope>
    <source>
        <strain evidence="2 4">S2231</strain>
        <strain evidence="1">S2233</strain>
    </source>
</reference>
<dbReference type="EMBL" id="PNCK01000020">
    <property type="protein sequence ID" value="TMP44658.1"/>
    <property type="molecule type" value="Genomic_DNA"/>
</dbReference>
<dbReference type="SUPFAM" id="SSF56784">
    <property type="entry name" value="HAD-like"/>
    <property type="match status" value="1"/>
</dbReference>
<proteinExistence type="predicted"/>
<reference evidence="3 4" key="2">
    <citation type="submission" date="2019-06" db="EMBL/GenBank/DDBJ databases">
        <title>Co-occurence of chitin degradation, pigmentation and bioactivity in marine Pseudoalteromonas.</title>
        <authorList>
            <person name="Sonnenschein E.C."/>
            <person name="Bech P.K."/>
        </authorList>
    </citation>
    <scope>NUCLEOTIDE SEQUENCE [LARGE SCALE GENOMIC DNA]</scope>
    <source>
        <strain evidence="4">S2231</strain>
        <strain evidence="1 3">S2233</strain>
    </source>
</reference>
<reference evidence="2" key="3">
    <citation type="submission" date="2019-09" db="EMBL/GenBank/DDBJ databases">
        <title>Co-occurence of chitin degradation, pigmentation and bioactivity in marine Pseudoalteromonas.</title>
        <authorList>
            <person name="Sonnenschein E.C."/>
            <person name="Bech P.K."/>
        </authorList>
    </citation>
    <scope>NUCLEOTIDE SEQUENCE</scope>
    <source>
        <strain evidence="2">S2231</strain>
    </source>
</reference>
<dbReference type="Proteomes" id="UP000307706">
    <property type="component" value="Unassembled WGS sequence"/>
</dbReference>
<dbReference type="RefSeq" id="WP_138595845.1">
    <property type="nucleotide sequence ID" value="NZ_PNCK01000020.1"/>
</dbReference>
<name>A0A5S3XN19_9GAMM</name>
<dbReference type="Gene3D" id="3.40.50.1000">
    <property type="entry name" value="HAD superfamily/HAD-like"/>
    <property type="match status" value="1"/>
</dbReference>
<organism evidence="2 4">
    <name type="scientific">Pseudoalteromonas citrea</name>
    <dbReference type="NCBI Taxonomy" id="43655"/>
    <lineage>
        <taxon>Bacteria</taxon>
        <taxon>Pseudomonadati</taxon>
        <taxon>Pseudomonadota</taxon>
        <taxon>Gammaproteobacteria</taxon>
        <taxon>Alteromonadales</taxon>
        <taxon>Pseudoalteromonadaceae</taxon>
        <taxon>Pseudoalteromonas</taxon>
    </lineage>
</organism>
<dbReference type="Proteomes" id="UP000305730">
    <property type="component" value="Unassembled WGS sequence"/>
</dbReference>
<keyword evidence="3" id="KW-1185">Reference proteome</keyword>
<dbReference type="OrthoDB" id="9800058at2"/>
<accession>A0A5S3XN19</accession>
<dbReference type="AlphaFoldDB" id="A0A5S3XN19"/>